<protein>
    <submittedName>
        <fullName evidence="1">Uncharacterized protein</fullName>
    </submittedName>
</protein>
<dbReference type="Proteomes" id="UP000636960">
    <property type="component" value="Unassembled WGS sequence"/>
</dbReference>
<organism evidence="1 2">
    <name type="scientific">Paractinoplanes rishiriensis</name>
    <dbReference type="NCBI Taxonomy" id="1050105"/>
    <lineage>
        <taxon>Bacteria</taxon>
        <taxon>Bacillati</taxon>
        <taxon>Actinomycetota</taxon>
        <taxon>Actinomycetes</taxon>
        <taxon>Micromonosporales</taxon>
        <taxon>Micromonosporaceae</taxon>
        <taxon>Paractinoplanes</taxon>
    </lineage>
</organism>
<name>A0A919K1R9_9ACTN</name>
<gene>
    <name evidence="1" type="ORF">Ari01nite_51020</name>
</gene>
<evidence type="ECO:0000313" key="1">
    <source>
        <dbReference type="EMBL" id="GIE97637.1"/>
    </source>
</evidence>
<dbReference type="EMBL" id="BOMV01000057">
    <property type="protein sequence ID" value="GIE97637.1"/>
    <property type="molecule type" value="Genomic_DNA"/>
</dbReference>
<sequence length="461" mass="50930">MSLFDAAVYRLRARVVSFDDDLERWVERTSDQGDLPQHRTQVLRLRDYLGGMLDAVVQGTPVDPKTAPPFAGTVDAIPDLRRGVGSVHLVWDFFRDKLTQRDTDDFADHLGAADGLAWACYQPFLRAASAPDAHAVGADEVREPPLVFYSTDRTPFAQARTKTLHPPGLDAKDLEVFAAALQRLPVPVIGLPWDLARRMPETCLVGHETGHVIAEDLHLAEEARAALREAGLSHVWLSWCDEIFADVIGVLATGSAYLEGLTVELAGARDEVRTAPVDERKPGRYPTRMLRVALCEEFLGRVEVASEKAWTGTYGRIAGPYANDVPIVAAALMDRSWAALGGRKLAEVLPWNAEREQNAQTVGRQELDGRPVPVPFDTRVWVAAAMHAYREDPGRYASRELDRKLAAAIVARREPAKRSSAATREVLFERERTLESVVLPTQLREADRRAGAALARELGLT</sequence>
<reference evidence="1" key="1">
    <citation type="submission" date="2021-01" db="EMBL/GenBank/DDBJ databases">
        <title>Whole genome shotgun sequence of Actinoplanes rishiriensis NBRC 108556.</title>
        <authorList>
            <person name="Komaki H."/>
            <person name="Tamura T."/>
        </authorList>
    </citation>
    <scope>NUCLEOTIDE SEQUENCE</scope>
    <source>
        <strain evidence="1">NBRC 108556</strain>
    </source>
</reference>
<accession>A0A919K1R9</accession>
<proteinExistence type="predicted"/>
<keyword evidence="2" id="KW-1185">Reference proteome</keyword>
<evidence type="ECO:0000313" key="2">
    <source>
        <dbReference type="Proteomes" id="UP000636960"/>
    </source>
</evidence>
<dbReference type="AlphaFoldDB" id="A0A919K1R9"/>
<dbReference type="RefSeq" id="WP_203784680.1">
    <property type="nucleotide sequence ID" value="NZ_BOMV01000057.1"/>
</dbReference>
<comment type="caution">
    <text evidence="1">The sequence shown here is derived from an EMBL/GenBank/DDBJ whole genome shotgun (WGS) entry which is preliminary data.</text>
</comment>